<accession>A0A6N2LH82</accession>
<dbReference type="EMBL" id="CAADRP010001158">
    <property type="protein sequence ID" value="VFU36729.1"/>
    <property type="molecule type" value="Genomic_DNA"/>
</dbReference>
<name>A0A6N2LH82_SALVM</name>
<dbReference type="AlphaFoldDB" id="A0A6N2LH82"/>
<sequence>MLLTTCFLKVWLCGIHQQFQSINRDKKVLVIAAKDNSIKHAYLKSPPGCWGEREREREREREIIAPCRLLFHILFLDVNNNMYSSDADCDI</sequence>
<protein>
    <submittedName>
        <fullName evidence="1">Uncharacterized protein</fullName>
    </submittedName>
</protein>
<gene>
    <name evidence="1" type="ORF">SVIM_LOCUS188057</name>
</gene>
<reference evidence="1" key="1">
    <citation type="submission" date="2019-03" db="EMBL/GenBank/DDBJ databases">
        <authorList>
            <person name="Mank J."/>
            <person name="Almeida P."/>
        </authorList>
    </citation>
    <scope>NUCLEOTIDE SEQUENCE</scope>
    <source>
        <strain evidence="1">78183</strain>
    </source>
</reference>
<organism evidence="1">
    <name type="scientific">Salix viminalis</name>
    <name type="common">Common osier</name>
    <name type="synonym">Basket willow</name>
    <dbReference type="NCBI Taxonomy" id="40686"/>
    <lineage>
        <taxon>Eukaryota</taxon>
        <taxon>Viridiplantae</taxon>
        <taxon>Streptophyta</taxon>
        <taxon>Embryophyta</taxon>
        <taxon>Tracheophyta</taxon>
        <taxon>Spermatophyta</taxon>
        <taxon>Magnoliopsida</taxon>
        <taxon>eudicotyledons</taxon>
        <taxon>Gunneridae</taxon>
        <taxon>Pentapetalae</taxon>
        <taxon>rosids</taxon>
        <taxon>fabids</taxon>
        <taxon>Malpighiales</taxon>
        <taxon>Salicaceae</taxon>
        <taxon>Saliceae</taxon>
        <taxon>Salix</taxon>
    </lineage>
</organism>
<evidence type="ECO:0000313" key="1">
    <source>
        <dbReference type="EMBL" id="VFU36729.1"/>
    </source>
</evidence>
<proteinExistence type="predicted"/>